<comment type="catalytic activity">
    <reaction evidence="1">
        <text>ATP + protein L-histidine = ADP + protein N-phospho-L-histidine.</text>
        <dbReference type="EC" id="2.7.13.3"/>
    </reaction>
</comment>
<evidence type="ECO:0000256" key="5">
    <source>
        <dbReference type="SAM" id="MobiDB-lite"/>
    </source>
</evidence>
<keyword evidence="3" id="KW-0808">Transferase</keyword>
<feature type="region of interest" description="Disordered" evidence="5">
    <location>
        <begin position="2090"/>
        <end position="2195"/>
    </location>
</feature>
<evidence type="ECO:0000313" key="8">
    <source>
        <dbReference type="Proteomes" id="UP000325113"/>
    </source>
</evidence>
<gene>
    <name evidence="7" type="ORF">FNF31_01322</name>
</gene>
<feature type="compositionally biased region" description="Low complexity" evidence="5">
    <location>
        <begin position="550"/>
        <end position="567"/>
    </location>
</feature>
<feature type="region of interest" description="Disordered" evidence="5">
    <location>
        <begin position="848"/>
        <end position="871"/>
    </location>
</feature>
<evidence type="ECO:0000259" key="6">
    <source>
        <dbReference type="PROSITE" id="PS50109"/>
    </source>
</evidence>
<dbReference type="Gene3D" id="3.40.50.2300">
    <property type="match status" value="2"/>
</dbReference>
<feature type="region of interest" description="Disordered" evidence="5">
    <location>
        <begin position="1047"/>
        <end position="1072"/>
    </location>
</feature>
<dbReference type="InterPro" id="IPR005467">
    <property type="entry name" value="His_kinase_dom"/>
</dbReference>
<feature type="compositionally biased region" description="Low complexity" evidence="5">
    <location>
        <begin position="2259"/>
        <end position="2271"/>
    </location>
</feature>
<organism evidence="7 8">
    <name type="scientific">Cafeteria roenbergensis</name>
    <name type="common">Marine flagellate</name>
    <dbReference type="NCBI Taxonomy" id="33653"/>
    <lineage>
        <taxon>Eukaryota</taxon>
        <taxon>Sar</taxon>
        <taxon>Stramenopiles</taxon>
        <taxon>Bigyra</taxon>
        <taxon>Opalozoa</taxon>
        <taxon>Bicosoecida</taxon>
        <taxon>Cafeteriaceae</taxon>
        <taxon>Cafeteria</taxon>
    </lineage>
</organism>
<dbReference type="Proteomes" id="UP000325113">
    <property type="component" value="Unassembled WGS sequence"/>
</dbReference>
<dbReference type="SMART" id="SM00387">
    <property type="entry name" value="HATPase_c"/>
    <property type="match status" value="2"/>
</dbReference>
<dbReference type="GO" id="GO:0005886">
    <property type="term" value="C:plasma membrane"/>
    <property type="evidence" value="ECO:0007669"/>
    <property type="project" value="TreeGrafter"/>
</dbReference>
<dbReference type="SUPFAM" id="SSF52172">
    <property type="entry name" value="CheY-like"/>
    <property type="match status" value="2"/>
</dbReference>
<evidence type="ECO:0000256" key="3">
    <source>
        <dbReference type="ARBA" id="ARBA00022679"/>
    </source>
</evidence>
<feature type="compositionally biased region" description="Basic residues" evidence="5">
    <location>
        <begin position="1843"/>
        <end position="1868"/>
    </location>
</feature>
<dbReference type="Pfam" id="PF02518">
    <property type="entry name" value="HATPase_c"/>
    <property type="match status" value="1"/>
</dbReference>
<feature type="domain" description="Histidine kinase" evidence="6">
    <location>
        <begin position="720"/>
        <end position="969"/>
    </location>
</feature>
<name>A0A5A8DPB8_CAFRO</name>
<feature type="compositionally biased region" description="Basic and acidic residues" evidence="5">
    <location>
        <begin position="2184"/>
        <end position="2195"/>
    </location>
</feature>
<dbReference type="GO" id="GO:0009927">
    <property type="term" value="F:histidine phosphotransfer kinase activity"/>
    <property type="evidence" value="ECO:0007669"/>
    <property type="project" value="TreeGrafter"/>
</dbReference>
<keyword evidence="4" id="KW-0418">Kinase</keyword>
<feature type="region of interest" description="Disordered" evidence="5">
    <location>
        <begin position="539"/>
        <end position="644"/>
    </location>
</feature>
<comment type="caution">
    <text evidence="7">The sequence shown here is derived from an EMBL/GenBank/DDBJ whole genome shotgun (WGS) entry which is preliminary data.</text>
</comment>
<dbReference type="GO" id="GO:0000155">
    <property type="term" value="F:phosphorelay sensor kinase activity"/>
    <property type="evidence" value="ECO:0007669"/>
    <property type="project" value="TreeGrafter"/>
</dbReference>
<protein>
    <recommendedName>
        <fullName evidence="2">histidine kinase</fullName>
        <ecNumber evidence="2">2.7.13.3</ecNumber>
    </recommendedName>
</protein>
<dbReference type="InterPro" id="IPR001789">
    <property type="entry name" value="Sig_transdc_resp-reg_receiver"/>
</dbReference>
<feature type="region of interest" description="Disordered" evidence="5">
    <location>
        <begin position="2232"/>
        <end position="2274"/>
    </location>
</feature>
<feature type="domain" description="Histidine kinase" evidence="6">
    <location>
        <begin position="1700"/>
        <end position="2022"/>
    </location>
</feature>
<feature type="compositionally biased region" description="Low complexity" evidence="5">
    <location>
        <begin position="2133"/>
        <end position="2156"/>
    </location>
</feature>
<feature type="compositionally biased region" description="Low complexity" evidence="5">
    <location>
        <begin position="2103"/>
        <end position="2112"/>
    </location>
</feature>
<dbReference type="PANTHER" id="PTHR43047">
    <property type="entry name" value="TWO-COMPONENT HISTIDINE PROTEIN KINASE"/>
    <property type="match status" value="1"/>
</dbReference>
<feature type="compositionally biased region" description="Basic and acidic residues" evidence="5">
    <location>
        <begin position="2245"/>
        <end position="2257"/>
    </location>
</feature>
<dbReference type="EC" id="2.7.13.3" evidence="2"/>
<dbReference type="PROSITE" id="PS50109">
    <property type="entry name" value="HIS_KIN"/>
    <property type="match status" value="2"/>
</dbReference>
<dbReference type="InterPro" id="IPR036890">
    <property type="entry name" value="HATPase_C_sf"/>
</dbReference>
<dbReference type="EMBL" id="VLTM01000008">
    <property type="protein sequence ID" value="KAA0166544.1"/>
    <property type="molecule type" value="Genomic_DNA"/>
</dbReference>
<feature type="compositionally biased region" description="Polar residues" evidence="5">
    <location>
        <begin position="612"/>
        <end position="635"/>
    </location>
</feature>
<evidence type="ECO:0000256" key="1">
    <source>
        <dbReference type="ARBA" id="ARBA00000085"/>
    </source>
</evidence>
<feature type="compositionally biased region" description="Low complexity" evidence="5">
    <location>
        <begin position="850"/>
        <end position="865"/>
    </location>
</feature>
<dbReference type="InterPro" id="IPR003594">
    <property type="entry name" value="HATPase_dom"/>
</dbReference>
<accession>A0A5A8DPB8</accession>
<evidence type="ECO:0000256" key="2">
    <source>
        <dbReference type="ARBA" id="ARBA00012438"/>
    </source>
</evidence>
<feature type="region of interest" description="Disordered" evidence="5">
    <location>
        <begin position="1815"/>
        <end position="1887"/>
    </location>
</feature>
<reference evidence="7 8" key="1">
    <citation type="submission" date="2019-07" db="EMBL/GenBank/DDBJ databases">
        <title>Genomes of Cafeteria roenbergensis.</title>
        <authorList>
            <person name="Fischer M.G."/>
            <person name="Hackl T."/>
            <person name="Roman M."/>
        </authorList>
    </citation>
    <scope>NUCLEOTIDE SEQUENCE [LARGE SCALE GENOMIC DNA]</scope>
    <source>
        <strain evidence="7 8">Cflag</strain>
    </source>
</reference>
<feature type="compositionally biased region" description="Low complexity" evidence="5">
    <location>
        <begin position="2166"/>
        <end position="2182"/>
    </location>
</feature>
<feature type="compositionally biased region" description="Polar residues" evidence="5">
    <location>
        <begin position="575"/>
        <end position="603"/>
    </location>
</feature>
<evidence type="ECO:0000313" key="7">
    <source>
        <dbReference type="EMBL" id="KAA0166544.1"/>
    </source>
</evidence>
<evidence type="ECO:0000256" key="4">
    <source>
        <dbReference type="ARBA" id="ARBA00022777"/>
    </source>
</evidence>
<dbReference type="SUPFAM" id="SSF55874">
    <property type="entry name" value="ATPase domain of HSP90 chaperone/DNA topoisomerase II/histidine kinase"/>
    <property type="match status" value="4"/>
</dbReference>
<proteinExistence type="predicted"/>
<sequence length="2389" mass="246307">MYGCFAAVVAAAIESSKSAAHAAFASSAAAAGAELRSSWAQLVATLDSAARAVEAFPAGANDTALNNLVFRAVSQSLTAGPGGQPVCSSLSYLRRIQGAPSASGWEAMVSAQLGVEAQVRHSFQLDEQGGSNLDADETAFVVEAAYPPSLAPMHPGLDMLASAAPGHSPARIALNRMCITRHSGLAEDRQGASLHLFAPLFPSNWSSRGRGLADASVQQTVAGPRVLLADPSAPRGVLPDASNHTFHGALGCEVSSAYLAEHWGAAVAGLADVHVLLQDMTDDPDEPHAPCTEVSAFGPTGAQTFVRTCRNGTVVEVSDATSVTPDVSDLMLETNAPVKCDDIDTIALAAVDGTALFGQTAVGPGPVDSVRAANRAELTRRCESVAASMRDNDHRFRTQAAFDAGGRHFRLSIAAPPGFAERHGMVSPLLAYSIAGLAATLCALITLAVTCAAASWSRRSASEKERSEERLAVARAMHHTTVSYLAHEMRGGLSVTSIGAELVAAALKEDGVRLPNGTVLSPSQLLGMPMVAPASRQFQAHASGRLSEQSEAAGAPGPASRGASDPGKASDVAATRTSGRLSSKPSATTMPSAARSQPQTVLPVSSPVGSAATPSHVTTFAHTRSHSSEGTTRTPASADRSKLGLGTGGVAWPVALATKSDSARQTSRVAGATRPVAVVPESVDPSCGGVDPWEDSGALSIAELLRDLQRIQAASASSLRLIEDVLDIVGLETGKLAIRLAPLQPLQFARSIVDRYRPMCSVAIRLEVDSNVPQHILTDPLRCEQAVLNGLSNAIKHTKSGEIVLRVSMERRRLPPAWFRVRDKGLNFFQQAAGTAVHPAGIGEAPLHGASSAPAASSDPASSWSGTMSANSTTPAGLRAAALRARPVPTLCFRVVDSGGGLGGIDPEQLLRPFVTDNSRLSRGGTHVRSTGLGLPIAAQVAELVGGRVGLRDNGDGHTVYSLVLPVVPPRRVVENATGASKDEGDALLQMLEHGAPCEAIERALASWSVAPMSGRAFEGTSSIGADSAVAGFAALKYRSWAEDPVKDDSKRAARGSRIGVPQPTHPELAEESRLDSCAGLTDVAVAFLDINMTAVNGDELAEKLRTRGCSAPLVAASGDFSASDLARYARAGFNAALCKPAFAPSVNDSAVENGVLQALSYSLTKQPEPLCLGASFARLTTKEEGPAWRAMIQRRLGLDAPPRDRFPVVNWSEPAPWTRNQSAFLFESVVPTSLSPEVPGPDLVSLSPGRERALRRGQLNRITLTEQVIGATSHFPVAFVYVPIFAPLALAGSPTRERGMLNVSAQETAAGTRVFGFDASAPRGIVPRSASHRMVGVLGCSSSSGTLQQAWEKQAGRVEDVQVLLQDMSATADACPDTSAVAATADARGPAVVMKSCRDGTFQPGTASPVVSAEEAAAAVTSDTGNFVEQDPAGDVTGPGCDDPTSVLMAITEDGGIGKADTSGQATSDAVAMARAQLQAACRTVQSAYASRAGGSLRYRAAIEFAGRRLLLTVAASAIFESANGELSAAVVYSLSVLAALVAGAAAYAVTSSLAEAEATRVRERERAILDKEQAAERLRVARAVHHTIVSYLAHEIRGGLSVASIGAGLAAEGLREDGLRLPTGKIIPPSRLLPDVPAPFSPSAMLAMSPTKRAAAMREAQAAAIAAAEDEDVYGAVTAAGLLRDLQRIQAASASSLRLIEDVLDIVGLETGKLAIRLAPLQPLQFARSIVDRYRPMCSVAIRLEVDSNVPQHILTDPLRCEQAVLNGLSNAIKHTKSGEIVLRVSVEQDMAVPPAWFRVRDKGLNFFEQAAASSGADDTSPPAAIAMSDEGGDETDSTSSRKRGAKQRRRGCCSRRSRSAKRASPSRRSTAGTRSDDASAFGNGHGGTAAGTAAGVSASGVPSFVGAPGAASAASSPPCDATAVQVAEPRRVAVRAQAPFVCFAVIDSGGGLGGINPEQLLRPFVTDNKKLNRGGTRVRSTGLGLPIAAQVAELVGGRVSLRDDGEGHTVYSLVVPVVPPRRMILHAPVGEIKDEAEALLSLLDSNTQSEAILAFARAEGTDAALLSGMGTGKSFTAASAAGAHKQPAPLVSGTADEKGAAAASSAASSRGSPIADEDSRSPGQGAAPAPGSVDGGSSPQGSVSSPAISASRRTGGGERERAGGCSSSGDAASGAAGFDADTDHTAAKPGHPLRDARQVAPALRFSGQMPPSGSGCSVVEASISPTAHSMLSGANGRSGSDAADHSSRALDRSHHTGSAGTTSSAGTSMPEGWNAGRGFAFRTKGVPAGFVAETQEWASEEACGTPFSGILMDIVMPQVNGDSLTRSLIARGLKVPVVAVTGNVAPTDVHRYSGCGFAAVLGKPLDRDAVMEMSKHTRVLSSACKE</sequence>
<dbReference type="Gene3D" id="3.30.565.10">
    <property type="entry name" value="Histidine kinase-like ATPase, C-terminal domain"/>
    <property type="match status" value="4"/>
</dbReference>
<dbReference type="InterPro" id="IPR011006">
    <property type="entry name" value="CheY-like_superfamily"/>
</dbReference>
<dbReference type="Pfam" id="PF00072">
    <property type="entry name" value="Response_reg"/>
    <property type="match status" value="1"/>
</dbReference>